<feature type="compositionally biased region" description="Basic and acidic residues" evidence="2">
    <location>
        <begin position="19"/>
        <end position="32"/>
    </location>
</feature>
<reference evidence="6 7" key="1">
    <citation type="journal article" date="2004" name="Science">
        <title>The Ashbya gossypii genome as a tool for mapping the ancient Saccharomyces cerevisiae genome.</title>
        <authorList>
            <person name="Dietrich F.S."/>
            <person name="Voegeli S."/>
            <person name="Brachat S."/>
            <person name="Lerch A."/>
            <person name="Gates K."/>
            <person name="Steiner S."/>
            <person name="Mohr C."/>
            <person name="Pohlmann R."/>
            <person name="Luedi P."/>
            <person name="Choi S."/>
            <person name="Wing R.A."/>
            <person name="Flavier A."/>
            <person name="Gaffney T.D."/>
            <person name="Philippsen P."/>
        </authorList>
    </citation>
    <scope>NUCLEOTIDE SEQUENCE [LARGE SCALE GENOMIC DNA]</scope>
    <source>
        <strain evidence="7">ATCC 10895 / CBS 109.51 / FGSC 9923 / NRRL Y-1056</strain>
    </source>
</reference>
<feature type="coiled-coil region" evidence="1">
    <location>
        <begin position="114"/>
        <end position="183"/>
    </location>
</feature>
<dbReference type="AlphaFoldDB" id="Q75EG7"/>
<proteinExistence type="predicted"/>
<dbReference type="InterPro" id="IPR058708">
    <property type="entry name" value="AHC1_C"/>
</dbReference>
<keyword evidence="1" id="KW-0175">Coiled coil</keyword>
<dbReference type="EMBL" id="AE016814">
    <property type="protein sequence ID" value="AAS50477.1"/>
    <property type="molecule type" value="Genomic_DNA"/>
</dbReference>
<feature type="compositionally biased region" description="Basic residues" evidence="2">
    <location>
        <begin position="529"/>
        <end position="542"/>
    </location>
</feature>
<feature type="compositionally biased region" description="Polar residues" evidence="2">
    <location>
        <begin position="206"/>
        <end position="218"/>
    </location>
</feature>
<dbReference type="GO" id="GO:0004402">
    <property type="term" value="F:histone acetyltransferase activity"/>
    <property type="evidence" value="ECO:0007669"/>
    <property type="project" value="EnsemblFungi"/>
</dbReference>
<feature type="compositionally biased region" description="Low complexity" evidence="2">
    <location>
        <begin position="240"/>
        <end position="252"/>
    </location>
</feature>
<dbReference type="FunCoup" id="Q75EG7">
    <property type="interactions" value="266"/>
</dbReference>
<feature type="region of interest" description="Disordered" evidence="2">
    <location>
        <begin position="1"/>
        <end position="40"/>
    </location>
</feature>
<dbReference type="Proteomes" id="UP000000591">
    <property type="component" value="Chromosome I"/>
</dbReference>
<dbReference type="InterPro" id="IPR058706">
    <property type="entry name" value="zf-C2H2_AHC1-like"/>
</dbReference>
<dbReference type="Pfam" id="PF25911">
    <property type="entry name" value="AHC1_C"/>
    <property type="match status" value="1"/>
</dbReference>
<feature type="region of interest" description="Disordered" evidence="2">
    <location>
        <begin position="237"/>
        <end position="256"/>
    </location>
</feature>
<dbReference type="eggNOG" id="ENOG502QWTP">
    <property type="taxonomic scope" value="Eukaryota"/>
</dbReference>
<organism evidence="6 7">
    <name type="scientific">Eremothecium gossypii (strain ATCC 10895 / CBS 109.51 / FGSC 9923 / NRRL Y-1056)</name>
    <name type="common">Yeast</name>
    <name type="synonym">Ashbya gossypii</name>
    <dbReference type="NCBI Taxonomy" id="284811"/>
    <lineage>
        <taxon>Eukaryota</taxon>
        <taxon>Fungi</taxon>
        <taxon>Dikarya</taxon>
        <taxon>Ascomycota</taxon>
        <taxon>Saccharomycotina</taxon>
        <taxon>Saccharomycetes</taxon>
        <taxon>Saccharomycetales</taxon>
        <taxon>Saccharomycetaceae</taxon>
        <taxon>Eremothecium</taxon>
    </lineage>
</organism>
<sequence length="542" mass="60516">MTLTGTLRNKRQHSRIQHRSSEEFHGAEEPIAHSDSGQLISSPQVLLMDSEDITGRPHIGAGPAYYQVATPKSPHELSLGDDEYSGLRAEEGPLGRESEETERIKYEIAKREILEQLHLQVMIKHREMDDLEAESRGLGAKLEVLEMLHDDPELLAKVDAHQEQQAQLRLAQLEARRRREQQMAALPPAPLSSSSGGEYYYHTRSKSMNSHQGRSSTLRPADGNVIGLRVLGSKTVADASSPGTTSPPFSSFQQADPFAPQHFNQHHRRNYSSNCISSNSGVVGKTDSGDAIFRRLDGLLIVITCCKCGKSGFTSAQGIVNHSRLKHANSYSSQPLAVLHNQRILPEEQQNKIVMDKFKELHLDPQTEYLPNPTVVSQSPSSSANSNACITATEGRDISPTHISSSLSPTCVQPVSQFHSTKHLEKLYGKEGFQQIVDYVKESKDDLDVIMRVDSDIEDDPTPLHMEDQSDLLSQHNSERSTDLKRRASPNMDKALRERMRPAEKRVRPDAMALVELPAEEKRSSHYNLRARSKLKSLSKHE</sequence>
<feature type="domain" description="AHC1 C-terminal" evidence="5">
    <location>
        <begin position="423"/>
        <end position="447"/>
    </location>
</feature>
<evidence type="ECO:0000259" key="5">
    <source>
        <dbReference type="Pfam" id="PF25911"/>
    </source>
</evidence>
<feature type="region of interest" description="Disordered" evidence="2">
    <location>
        <begin position="457"/>
        <end position="542"/>
    </location>
</feature>
<name>Q75EG7_EREGS</name>
<feature type="domain" description="AHC1 N-terminal" evidence="4">
    <location>
        <begin position="96"/>
        <end position="174"/>
    </location>
</feature>
<reference evidence="7" key="2">
    <citation type="journal article" date="2013" name="G3 (Bethesda)">
        <title>Genomes of Ashbya fungi isolated from insects reveal four mating-type loci, numerous translocations, lack of transposons, and distinct gene duplications.</title>
        <authorList>
            <person name="Dietrich F.S."/>
            <person name="Voegeli S."/>
            <person name="Kuo S."/>
            <person name="Philippsen P."/>
        </authorList>
    </citation>
    <scope>GENOME REANNOTATION</scope>
    <source>
        <strain evidence="7">ATCC 10895 / CBS 109.51 / FGSC 9923 / NRRL Y-1056</strain>
    </source>
</reference>
<dbReference type="OrthoDB" id="5355528at2759"/>
<dbReference type="KEGG" id="ago:AGOS_AAR111C"/>
<accession>Q75EG7</accession>
<dbReference type="GeneID" id="4618622"/>
<evidence type="ECO:0000313" key="7">
    <source>
        <dbReference type="Proteomes" id="UP000000591"/>
    </source>
</evidence>
<feature type="domain" description="AHC1-like C2H2 zinc-finger" evidence="3">
    <location>
        <begin position="282"/>
        <end position="374"/>
    </location>
</feature>
<feature type="compositionally biased region" description="Basic and acidic residues" evidence="2">
    <location>
        <begin position="477"/>
        <end position="486"/>
    </location>
</feature>
<feature type="region of interest" description="Disordered" evidence="2">
    <location>
        <begin position="183"/>
        <end position="221"/>
    </location>
</feature>
<dbReference type="RefSeq" id="NP_982653.1">
    <property type="nucleotide sequence ID" value="NM_208006.1"/>
</dbReference>
<evidence type="ECO:0000259" key="4">
    <source>
        <dbReference type="Pfam" id="PF25910"/>
    </source>
</evidence>
<dbReference type="InParanoid" id="Q75EG7"/>
<feature type="compositionally biased region" description="Basic residues" evidence="2">
    <location>
        <begin position="8"/>
        <end position="18"/>
    </location>
</feature>
<evidence type="ECO:0000313" key="6">
    <source>
        <dbReference type="EMBL" id="AAS50477.1"/>
    </source>
</evidence>
<feature type="compositionally biased region" description="Basic and acidic residues" evidence="2">
    <location>
        <begin position="494"/>
        <end position="509"/>
    </location>
</feature>
<evidence type="ECO:0000256" key="1">
    <source>
        <dbReference type="SAM" id="Coils"/>
    </source>
</evidence>
<dbReference type="GO" id="GO:1990414">
    <property type="term" value="P:replication-born double-strand break repair via sister chromatid exchange"/>
    <property type="evidence" value="ECO:0007669"/>
    <property type="project" value="EnsemblFungi"/>
</dbReference>
<dbReference type="Pfam" id="PF25909">
    <property type="entry name" value="zf-C2H2_AHC1"/>
    <property type="match status" value="1"/>
</dbReference>
<evidence type="ECO:0000259" key="3">
    <source>
        <dbReference type="Pfam" id="PF25909"/>
    </source>
</evidence>
<dbReference type="InterPro" id="IPR058707">
    <property type="entry name" value="AHC1_N"/>
</dbReference>
<dbReference type="STRING" id="284811.Q75EG7"/>
<gene>
    <name evidence="6" type="ORF">AGOS_AAR111C</name>
</gene>
<keyword evidence="7" id="KW-1185">Reference proteome</keyword>
<dbReference type="Pfam" id="PF25910">
    <property type="entry name" value="AHC1_N"/>
    <property type="match status" value="1"/>
</dbReference>
<evidence type="ECO:0000256" key="2">
    <source>
        <dbReference type="SAM" id="MobiDB-lite"/>
    </source>
</evidence>
<dbReference type="GO" id="GO:0140671">
    <property type="term" value="C:ADA complex"/>
    <property type="evidence" value="ECO:0007669"/>
    <property type="project" value="EnsemblFungi"/>
</dbReference>
<dbReference type="HOGENOM" id="CLU_036203_0_0_1"/>
<dbReference type="OMA" id="QHHRRNY"/>
<protein>
    <submittedName>
        <fullName evidence="6">AAR111Cp</fullName>
    </submittedName>
</protein>
<feature type="compositionally biased region" description="Low complexity" evidence="2">
    <location>
        <begin position="183"/>
        <end position="195"/>
    </location>
</feature>